<protein>
    <submittedName>
        <fullName evidence="1">Uncharacterized protein</fullName>
    </submittedName>
</protein>
<evidence type="ECO:0000313" key="2">
    <source>
        <dbReference type="Proteomes" id="UP001054945"/>
    </source>
</evidence>
<accession>A0AAV4P6V0</accession>
<evidence type="ECO:0000313" key="1">
    <source>
        <dbReference type="EMBL" id="GIX92769.1"/>
    </source>
</evidence>
<dbReference type="AlphaFoldDB" id="A0AAV4P6V0"/>
<keyword evidence="2" id="KW-1185">Reference proteome</keyword>
<dbReference type="Proteomes" id="UP001054945">
    <property type="component" value="Unassembled WGS sequence"/>
</dbReference>
<comment type="caution">
    <text evidence="1">The sequence shown here is derived from an EMBL/GenBank/DDBJ whole genome shotgun (WGS) entry which is preliminary data.</text>
</comment>
<name>A0AAV4P6V0_CAEEX</name>
<reference evidence="1 2" key="1">
    <citation type="submission" date="2021-06" db="EMBL/GenBank/DDBJ databases">
        <title>Caerostris extrusa draft genome.</title>
        <authorList>
            <person name="Kono N."/>
            <person name="Arakawa K."/>
        </authorList>
    </citation>
    <scope>NUCLEOTIDE SEQUENCE [LARGE SCALE GENOMIC DNA]</scope>
</reference>
<organism evidence="1 2">
    <name type="scientific">Caerostris extrusa</name>
    <name type="common">Bark spider</name>
    <name type="synonym">Caerostris bankana</name>
    <dbReference type="NCBI Taxonomy" id="172846"/>
    <lineage>
        <taxon>Eukaryota</taxon>
        <taxon>Metazoa</taxon>
        <taxon>Ecdysozoa</taxon>
        <taxon>Arthropoda</taxon>
        <taxon>Chelicerata</taxon>
        <taxon>Arachnida</taxon>
        <taxon>Araneae</taxon>
        <taxon>Araneomorphae</taxon>
        <taxon>Entelegynae</taxon>
        <taxon>Araneoidea</taxon>
        <taxon>Araneidae</taxon>
        <taxon>Caerostris</taxon>
    </lineage>
</organism>
<sequence>MQDPRPTLSCIIIRKITEKIPGDVSVELLAWKRKRTQRFEHENWQEKLGFVQYVSGLAKVGRAEGRHEYFKSEYGTVKEPALFFFDSEKTRRSEEEEG</sequence>
<gene>
    <name evidence="1" type="ORF">CEXT_285351</name>
</gene>
<proteinExistence type="predicted"/>
<dbReference type="EMBL" id="BPLR01021717">
    <property type="protein sequence ID" value="GIX92769.1"/>
    <property type="molecule type" value="Genomic_DNA"/>
</dbReference>